<dbReference type="CDD" id="cd00223">
    <property type="entry name" value="TOPRIM_TopoIIB_SPO"/>
    <property type="match status" value="1"/>
</dbReference>
<dbReference type="InterPro" id="IPR036078">
    <property type="entry name" value="Spo11/TopoVI_A_sf"/>
</dbReference>
<dbReference type="STRING" id="1330018.A0A167JAG1"/>
<evidence type="ECO:0000313" key="14">
    <source>
        <dbReference type="Proteomes" id="UP000076738"/>
    </source>
</evidence>
<protein>
    <recommendedName>
        <fullName evidence="4">DNA topoisomerase (ATP-hydrolyzing)</fullName>
        <ecNumber evidence="4">5.6.2.2</ecNumber>
    </recommendedName>
</protein>
<dbReference type="GO" id="GO:0003918">
    <property type="term" value="F:DNA topoisomerase type II (double strand cut, ATP-hydrolyzing) activity"/>
    <property type="evidence" value="ECO:0007669"/>
    <property type="project" value="UniProtKB-UniRule"/>
</dbReference>
<sequence length="270" mass="30251">TYVRISARLLAVVRVAQEAILTKTPVTKRDVFYRNPALFESQSTSDRLIDQLAARLKATRGALNIRASPRGMFAGLALTLYLKTGDIVTATATRGQFTPAWEDIEKVDVHENISFVLVVEKEAVFQTLLAKSFAEHQFSNGRGLLITGKGYPDLATRNLFKKLASDLPPWIPITVLVDADPYGLEILSQYIKCCGSVAGERVTWIGVFGTEWSHLGIDLNDLLLLKPQDNRKAMKMLRNLDLPNQWRLELQHMLFTQRKAEIECLASIPV</sequence>
<dbReference type="SUPFAM" id="SSF56726">
    <property type="entry name" value="DNA topoisomerase IV, alpha subunit"/>
    <property type="match status" value="1"/>
</dbReference>
<dbReference type="PANTHER" id="PTHR10848">
    <property type="entry name" value="MEIOTIC RECOMBINATION PROTEIN SPO11"/>
    <property type="match status" value="1"/>
</dbReference>
<evidence type="ECO:0000256" key="7">
    <source>
        <dbReference type="ARBA" id="ARBA00023029"/>
    </source>
</evidence>
<evidence type="ECO:0000256" key="9">
    <source>
        <dbReference type="ARBA" id="ARBA00023235"/>
    </source>
</evidence>
<dbReference type="Gene3D" id="3.40.1360.10">
    <property type="match status" value="1"/>
</dbReference>
<feature type="domain" description="Topoisomerase 6 subunit A/Spo11 TOPRIM" evidence="12">
    <location>
        <begin position="115"/>
        <end position="268"/>
    </location>
</feature>
<feature type="non-terminal residue" evidence="13">
    <location>
        <position position="1"/>
    </location>
</feature>
<evidence type="ECO:0000256" key="2">
    <source>
        <dbReference type="ARBA" id="ARBA00001946"/>
    </source>
</evidence>
<feature type="active site" description="O-(5'-phospho-DNA)-tyrosine intermediate" evidence="10">
    <location>
        <position position="33"/>
    </location>
</feature>
<dbReference type="GO" id="GO:0007131">
    <property type="term" value="P:reciprocal meiotic recombination"/>
    <property type="evidence" value="ECO:0007669"/>
    <property type="project" value="TreeGrafter"/>
</dbReference>
<keyword evidence="7 10" id="KW-0799">Topoisomerase</keyword>
<evidence type="ECO:0000256" key="3">
    <source>
        <dbReference type="ARBA" id="ARBA00006559"/>
    </source>
</evidence>
<evidence type="ECO:0000259" key="11">
    <source>
        <dbReference type="Pfam" id="PF04406"/>
    </source>
</evidence>
<keyword evidence="14" id="KW-1185">Reference proteome</keyword>
<comment type="similarity">
    <text evidence="3 10">Belongs to the TOP6A family.</text>
</comment>
<evidence type="ECO:0000256" key="5">
    <source>
        <dbReference type="ARBA" id="ARBA00022723"/>
    </source>
</evidence>
<dbReference type="EMBL" id="KV417302">
    <property type="protein sequence ID" value="KZO93393.1"/>
    <property type="molecule type" value="Genomic_DNA"/>
</dbReference>
<dbReference type="GO" id="GO:0003677">
    <property type="term" value="F:DNA binding"/>
    <property type="evidence" value="ECO:0007669"/>
    <property type="project" value="UniProtKB-UniRule"/>
</dbReference>
<keyword evidence="5" id="KW-0479">Metal-binding</keyword>
<feature type="non-terminal residue" evidence="13">
    <location>
        <position position="270"/>
    </location>
</feature>
<dbReference type="EC" id="5.6.2.2" evidence="4"/>
<dbReference type="PROSITE" id="PS52041">
    <property type="entry name" value="TOPO_IIB"/>
    <property type="match status" value="1"/>
</dbReference>
<reference evidence="13 14" key="1">
    <citation type="journal article" date="2016" name="Mol. Biol. Evol.">
        <title>Comparative Genomics of Early-Diverging Mushroom-Forming Fungi Provides Insights into the Origins of Lignocellulose Decay Capabilities.</title>
        <authorList>
            <person name="Nagy L.G."/>
            <person name="Riley R."/>
            <person name="Tritt A."/>
            <person name="Adam C."/>
            <person name="Daum C."/>
            <person name="Floudas D."/>
            <person name="Sun H."/>
            <person name="Yadav J.S."/>
            <person name="Pangilinan J."/>
            <person name="Larsson K.H."/>
            <person name="Matsuura K."/>
            <person name="Barry K."/>
            <person name="Labutti K."/>
            <person name="Kuo R."/>
            <person name="Ohm R.A."/>
            <person name="Bhattacharya S.S."/>
            <person name="Shirouzu T."/>
            <person name="Yoshinaga Y."/>
            <person name="Martin F.M."/>
            <person name="Grigoriev I.V."/>
            <person name="Hibbett D.S."/>
        </authorList>
    </citation>
    <scope>NUCLEOTIDE SEQUENCE [LARGE SCALE GENOMIC DNA]</scope>
    <source>
        <strain evidence="13 14">TUFC12733</strain>
    </source>
</reference>
<dbReference type="GO" id="GO:0000706">
    <property type="term" value="P:meiotic DNA double-strand break processing"/>
    <property type="evidence" value="ECO:0007669"/>
    <property type="project" value="TreeGrafter"/>
</dbReference>
<keyword evidence="9 10" id="KW-0413">Isomerase</keyword>
<evidence type="ECO:0000313" key="13">
    <source>
        <dbReference type="EMBL" id="KZO93393.1"/>
    </source>
</evidence>
<accession>A0A167JAG1</accession>
<dbReference type="GO" id="GO:0046872">
    <property type="term" value="F:metal ion binding"/>
    <property type="evidence" value="ECO:0007669"/>
    <property type="project" value="UniProtKB-KW"/>
</dbReference>
<dbReference type="GO" id="GO:0000228">
    <property type="term" value="C:nuclear chromosome"/>
    <property type="evidence" value="ECO:0007669"/>
    <property type="project" value="TreeGrafter"/>
</dbReference>
<evidence type="ECO:0000256" key="10">
    <source>
        <dbReference type="PROSITE-ProRule" id="PRU01385"/>
    </source>
</evidence>
<evidence type="ECO:0000259" key="12">
    <source>
        <dbReference type="Pfam" id="PF21180"/>
    </source>
</evidence>
<evidence type="ECO:0000256" key="4">
    <source>
        <dbReference type="ARBA" id="ARBA00012895"/>
    </source>
</evidence>
<comment type="cofactor">
    <cofactor evidence="2">
        <name>Mg(2+)</name>
        <dbReference type="ChEBI" id="CHEBI:18420"/>
    </cofactor>
</comment>
<keyword evidence="8 10" id="KW-0238">DNA-binding</keyword>
<dbReference type="InterPro" id="IPR013049">
    <property type="entry name" value="Spo11/TopoVI_A_N"/>
</dbReference>
<keyword evidence="6" id="KW-0460">Magnesium</keyword>
<dbReference type="GO" id="GO:0005524">
    <property type="term" value="F:ATP binding"/>
    <property type="evidence" value="ECO:0007669"/>
    <property type="project" value="InterPro"/>
</dbReference>
<dbReference type="PANTHER" id="PTHR10848:SF0">
    <property type="entry name" value="MEIOTIC RECOMBINATION PROTEIN SPO11"/>
    <property type="match status" value="1"/>
</dbReference>
<dbReference type="Gene3D" id="1.10.10.10">
    <property type="entry name" value="Winged helix-like DNA-binding domain superfamily/Winged helix DNA-binding domain"/>
    <property type="match status" value="1"/>
</dbReference>
<proteinExistence type="inferred from homology"/>
<dbReference type="GO" id="GO:0042138">
    <property type="term" value="P:meiotic DNA double-strand break formation"/>
    <property type="evidence" value="ECO:0007669"/>
    <property type="project" value="TreeGrafter"/>
</dbReference>
<dbReference type="AlphaFoldDB" id="A0A167JAG1"/>
<dbReference type="InterPro" id="IPR036388">
    <property type="entry name" value="WH-like_DNA-bd_sf"/>
</dbReference>
<comment type="catalytic activity">
    <reaction evidence="1 10">
        <text>ATP-dependent breakage, passage and rejoining of double-stranded DNA.</text>
        <dbReference type="EC" id="5.6.2.2"/>
    </reaction>
</comment>
<dbReference type="OrthoDB" id="5377392at2759"/>
<organism evidence="13 14">
    <name type="scientific">Calocera viscosa (strain TUFC12733)</name>
    <dbReference type="NCBI Taxonomy" id="1330018"/>
    <lineage>
        <taxon>Eukaryota</taxon>
        <taxon>Fungi</taxon>
        <taxon>Dikarya</taxon>
        <taxon>Basidiomycota</taxon>
        <taxon>Agaricomycotina</taxon>
        <taxon>Dacrymycetes</taxon>
        <taxon>Dacrymycetales</taxon>
        <taxon>Dacrymycetaceae</taxon>
        <taxon>Calocera</taxon>
    </lineage>
</organism>
<dbReference type="Pfam" id="PF04406">
    <property type="entry name" value="TP6A_N"/>
    <property type="match status" value="1"/>
</dbReference>
<dbReference type="InterPro" id="IPR034136">
    <property type="entry name" value="TOPRIM_Topo6A/Spo11"/>
</dbReference>
<dbReference type="PRINTS" id="PR01550">
    <property type="entry name" value="TOP6AFAMILY"/>
</dbReference>
<dbReference type="Pfam" id="PF21180">
    <property type="entry name" value="TOP6A-Spo11_Toprim"/>
    <property type="match status" value="1"/>
</dbReference>
<evidence type="ECO:0000256" key="6">
    <source>
        <dbReference type="ARBA" id="ARBA00022842"/>
    </source>
</evidence>
<name>A0A167JAG1_CALVF</name>
<dbReference type="InterPro" id="IPR002815">
    <property type="entry name" value="Spo11/TopoVI_A"/>
</dbReference>
<feature type="domain" description="Spo11/DNA topoisomerase VI subunit A N-terminal" evidence="11">
    <location>
        <begin position="7"/>
        <end position="65"/>
    </location>
</feature>
<dbReference type="Proteomes" id="UP000076738">
    <property type="component" value="Unassembled WGS sequence"/>
</dbReference>
<evidence type="ECO:0000256" key="8">
    <source>
        <dbReference type="ARBA" id="ARBA00023125"/>
    </source>
</evidence>
<gene>
    <name evidence="13" type="ORF">CALVIDRAFT_583156</name>
</gene>
<evidence type="ECO:0000256" key="1">
    <source>
        <dbReference type="ARBA" id="ARBA00000185"/>
    </source>
</evidence>